<dbReference type="AlphaFoldDB" id="A0A8S0WPF5"/>
<dbReference type="OrthoDB" id="408631at2759"/>
<dbReference type="Proteomes" id="UP000467700">
    <property type="component" value="Unassembled WGS sequence"/>
</dbReference>
<reference evidence="1 2" key="1">
    <citation type="submission" date="2020-01" db="EMBL/GenBank/DDBJ databases">
        <authorList>
            <person name="Gupta K D."/>
        </authorList>
    </citation>
    <scope>NUCLEOTIDE SEQUENCE [LARGE SCALE GENOMIC DNA]</scope>
</reference>
<evidence type="ECO:0000313" key="2">
    <source>
        <dbReference type="Proteomes" id="UP000467700"/>
    </source>
</evidence>
<accession>A0A8S0WPF5</accession>
<dbReference type="EMBL" id="CACVBS010000060">
    <property type="protein sequence ID" value="CAA7267437.1"/>
    <property type="molecule type" value="Genomic_DNA"/>
</dbReference>
<keyword evidence="2" id="KW-1185">Reference proteome</keyword>
<proteinExistence type="predicted"/>
<sequence>MDYLTKLTLQGKFAKLPLMVGATANKTLSEGIDIAAVMRVFFPSILDGDIQAVGSNSPLLQAYLVLDFTSSQDLKFQTITGSSEFGCAGSCSALEALTVGTSTGYVESACPFAPPSVSDDVPDSMEPRPFTLSQQPNEAFAEELVAYWLPFLRSGDPKTFKLPRSPVWKQYTPKAARMILKAGPEADDGQAAELGLTPPKHMIQHIA</sequence>
<dbReference type="Gene3D" id="3.40.50.1820">
    <property type="entry name" value="alpha/beta hydrolase"/>
    <property type="match status" value="1"/>
</dbReference>
<dbReference type="InterPro" id="IPR029058">
    <property type="entry name" value="AB_hydrolase_fold"/>
</dbReference>
<gene>
    <name evidence="1" type="ORF">AAE3_LOCUS9791</name>
</gene>
<name>A0A8S0WPF5_CYCAE</name>
<comment type="caution">
    <text evidence="1">The sequence shown here is derived from an EMBL/GenBank/DDBJ whole genome shotgun (WGS) entry which is preliminary data.</text>
</comment>
<protein>
    <submittedName>
        <fullName evidence="1">Uncharacterized protein</fullName>
    </submittedName>
</protein>
<evidence type="ECO:0000313" key="1">
    <source>
        <dbReference type="EMBL" id="CAA7267437.1"/>
    </source>
</evidence>
<organism evidence="1 2">
    <name type="scientific">Cyclocybe aegerita</name>
    <name type="common">Black poplar mushroom</name>
    <name type="synonym">Agrocybe aegerita</name>
    <dbReference type="NCBI Taxonomy" id="1973307"/>
    <lineage>
        <taxon>Eukaryota</taxon>
        <taxon>Fungi</taxon>
        <taxon>Dikarya</taxon>
        <taxon>Basidiomycota</taxon>
        <taxon>Agaricomycotina</taxon>
        <taxon>Agaricomycetes</taxon>
        <taxon>Agaricomycetidae</taxon>
        <taxon>Agaricales</taxon>
        <taxon>Agaricineae</taxon>
        <taxon>Bolbitiaceae</taxon>
        <taxon>Cyclocybe</taxon>
    </lineage>
</organism>